<protein>
    <submittedName>
        <fullName evidence="1">Uncharacterized protein</fullName>
    </submittedName>
</protein>
<dbReference type="EMBL" id="MU267827">
    <property type="protein sequence ID" value="KAH7908365.1"/>
    <property type="molecule type" value="Genomic_DNA"/>
</dbReference>
<reference evidence="1" key="1">
    <citation type="journal article" date="2021" name="New Phytol.">
        <title>Evolutionary innovations through gain and loss of genes in the ectomycorrhizal Boletales.</title>
        <authorList>
            <person name="Wu G."/>
            <person name="Miyauchi S."/>
            <person name="Morin E."/>
            <person name="Kuo A."/>
            <person name="Drula E."/>
            <person name="Varga T."/>
            <person name="Kohler A."/>
            <person name="Feng B."/>
            <person name="Cao Y."/>
            <person name="Lipzen A."/>
            <person name="Daum C."/>
            <person name="Hundley H."/>
            <person name="Pangilinan J."/>
            <person name="Johnson J."/>
            <person name="Barry K."/>
            <person name="LaButti K."/>
            <person name="Ng V."/>
            <person name="Ahrendt S."/>
            <person name="Min B."/>
            <person name="Choi I.G."/>
            <person name="Park H."/>
            <person name="Plett J.M."/>
            <person name="Magnuson J."/>
            <person name="Spatafora J.W."/>
            <person name="Nagy L.G."/>
            <person name="Henrissat B."/>
            <person name="Grigoriev I.V."/>
            <person name="Yang Z.L."/>
            <person name="Xu J."/>
            <person name="Martin F.M."/>
        </authorList>
    </citation>
    <scope>NUCLEOTIDE SEQUENCE</scope>
    <source>
        <strain evidence="1">ATCC 28755</strain>
    </source>
</reference>
<dbReference type="Proteomes" id="UP000790377">
    <property type="component" value="Unassembled WGS sequence"/>
</dbReference>
<gene>
    <name evidence="1" type="ORF">BJ138DRAFT_1128518</name>
</gene>
<accession>A0ACB8A5P7</accession>
<organism evidence="1 2">
    <name type="scientific">Hygrophoropsis aurantiaca</name>
    <dbReference type="NCBI Taxonomy" id="72124"/>
    <lineage>
        <taxon>Eukaryota</taxon>
        <taxon>Fungi</taxon>
        <taxon>Dikarya</taxon>
        <taxon>Basidiomycota</taxon>
        <taxon>Agaricomycotina</taxon>
        <taxon>Agaricomycetes</taxon>
        <taxon>Agaricomycetidae</taxon>
        <taxon>Boletales</taxon>
        <taxon>Coniophorineae</taxon>
        <taxon>Hygrophoropsidaceae</taxon>
        <taxon>Hygrophoropsis</taxon>
    </lineage>
</organism>
<sequence length="172" mass="18889">MEDISNTSSSTSNLTYTDWMDMLRFMFADNISSGPNGLGNGEDYNSNSGTQQERPLDHGDATLDDLNDPFTWDFGNESLSAGSQSAIDYFNGNSAESWNNGGSQWAYEDRPHSHPSQGEHINVDTAAPRDLQLVPDQHLLAQNSGDSPAEALMRQADPDDEESNFKAPQREA</sequence>
<name>A0ACB8A5P7_9AGAM</name>
<keyword evidence="2" id="KW-1185">Reference proteome</keyword>
<proteinExistence type="predicted"/>
<evidence type="ECO:0000313" key="1">
    <source>
        <dbReference type="EMBL" id="KAH7908365.1"/>
    </source>
</evidence>
<evidence type="ECO:0000313" key="2">
    <source>
        <dbReference type="Proteomes" id="UP000790377"/>
    </source>
</evidence>
<comment type="caution">
    <text evidence="1">The sequence shown here is derived from an EMBL/GenBank/DDBJ whole genome shotgun (WGS) entry which is preliminary data.</text>
</comment>